<keyword evidence="2" id="KW-0472">Membrane</keyword>
<evidence type="ECO:0000256" key="1">
    <source>
        <dbReference type="SAM" id="MobiDB-lite"/>
    </source>
</evidence>
<reference evidence="3" key="1">
    <citation type="submission" date="2021-02" db="EMBL/GenBank/DDBJ databases">
        <authorList>
            <person name="Nowell W R."/>
        </authorList>
    </citation>
    <scope>NUCLEOTIDE SEQUENCE</scope>
</reference>
<name>A0A819RCZ7_9BILA</name>
<sequence>MNICQQKSSKILGIAIILGAIAFFIRLRTQEQLVGFQSKPLQVWYTAEQRFKRPFYINRDHGFCGPCPEDKQLSYAWRLVDIVAHISPKFPFIVNIGAASIEGGRYDPTYSLLSTTNLSFGALLIDPITHPSFFNAYPNRSDQESNPSPTFTATETRTTLSETSNLFTIFDSTNDGATHTHSIYDSCISTSTTALSSVSSLSISTIPSLSSVSSLPKSTVPALSTVSSPTRSTISSISSISSPSAQTVPSLSTVSSLQKSTVPALLTVSSPTTSTISSISSAPAPTVSSLSTASSPTMSTISPLSTTSTMPSLSITSTILSLSSPSSL</sequence>
<dbReference type="EMBL" id="CAJOBE010007762">
    <property type="protein sequence ID" value="CAF4045231.1"/>
    <property type="molecule type" value="Genomic_DNA"/>
</dbReference>
<dbReference type="AlphaFoldDB" id="A0A819RCZ7"/>
<evidence type="ECO:0000313" key="3">
    <source>
        <dbReference type="EMBL" id="CAF4045231.1"/>
    </source>
</evidence>
<feature type="region of interest" description="Disordered" evidence="1">
    <location>
        <begin position="273"/>
        <end position="311"/>
    </location>
</feature>
<keyword evidence="2" id="KW-1133">Transmembrane helix</keyword>
<accession>A0A819RCZ7</accession>
<feature type="transmembrane region" description="Helical" evidence="2">
    <location>
        <begin position="12"/>
        <end position="29"/>
    </location>
</feature>
<protein>
    <submittedName>
        <fullName evidence="3">Uncharacterized protein</fullName>
    </submittedName>
</protein>
<feature type="region of interest" description="Disordered" evidence="1">
    <location>
        <begin position="209"/>
        <end position="247"/>
    </location>
</feature>
<proteinExistence type="predicted"/>
<evidence type="ECO:0000256" key="2">
    <source>
        <dbReference type="SAM" id="Phobius"/>
    </source>
</evidence>
<comment type="caution">
    <text evidence="3">The sequence shown here is derived from an EMBL/GenBank/DDBJ whole genome shotgun (WGS) entry which is preliminary data.</text>
</comment>
<dbReference type="Proteomes" id="UP000663874">
    <property type="component" value="Unassembled WGS sequence"/>
</dbReference>
<gene>
    <name evidence="3" type="ORF">FNK824_LOCUS28407</name>
</gene>
<keyword evidence="2" id="KW-0812">Transmembrane</keyword>
<evidence type="ECO:0000313" key="4">
    <source>
        <dbReference type="Proteomes" id="UP000663874"/>
    </source>
</evidence>
<organism evidence="3 4">
    <name type="scientific">Rotaria sordida</name>
    <dbReference type="NCBI Taxonomy" id="392033"/>
    <lineage>
        <taxon>Eukaryota</taxon>
        <taxon>Metazoa</taxon>
        <taxon>Spiralia</taxon>
        <taxon>Gnathifera</taxon>
        <taxon>Rotifera</taxon>
        <taxon>Eurotatoria</taxon>
        <taxon>Bdelloidea</taxon>
        <taxon>Philodinida</taxon>
        <taxon>Philodinidae</taxon>
        <taxon>Rotaria</taxon>
    </lineage>
</organism>